<dbReference type="SUPFAM" id="SSF53098">
    <property type="entry name" value="Ribonuclease H-like"/>
    <property type="match status" value="1"/>
</dbReference>
<dbReference type="Gene3D" id="1.10.287.690">
    <property type="entry name" value="Helix hairpin bin"/>
    <property type="match status" value="1"/>
</dbReference>
<dbReference type="Gene3D" id="3.90.1600.10">
    <property type="entry name" value="Palm domain of DNA polymerase"/>
    <property type="match status" value="1"/>
</dbReference>
<dbReference type="InterPro" id="IPR043502">
    <property type="entry name" value="DNA/RNA_pol_sf"/>
</dbReference>
<evidence type="ECO:0000256" key="3">
    <source>
        <dbReference type="ARBA" id="ARBA00022679"/>
    </source>
</evidence>
<dbReference type="EMBL" id="JBBCAQ010000022">
    <property type="protein sequence ID" value="KAK7590294.1"/>
    <property type="molecule type" value="Genomic_DNA"/>
</dbReference>
<keyword evidence="4" id="KW-0548">Nucleotidyltransferase</keyword>
<proteinExistence type="inferred from homology"/>
<dbReference type="Gene3D" id="3.40.960.10">
    <property type="entry name" value="VSR Endonuclease"/>
    <property type="match status" value="1"/>
</dbReference>
<reference evidence="10 11" key="1">
    <citation type="submission" date="2024-03" db="EMBL/GenBank/DDBJ databases">
        <title>Adaptation during the transition from Ophiocordyceps entomopathogen to insect associate is accompanied by gene loss and intensified selection.</title>
        <authorList>
            <person name="Ward C.M."/>
            <person name="Onetto C.A."/>
            <person name="Borneman A.R."/>
        </authorList>
    </citation>
    <scope>NUCLEOTIDE SEQUENCE [LARGE SCALE GENOMIC DNA]</scope>
    <source>
        <strain evidence="10">AWRI1</strain>
        <tissue evidence="10">Single Adult Female</tissue>
    </source>
</reference>
<dbReference type="InterPro" id="IPR012337">
    <property type="entry name" value="RNaseH-like_sf"/>
</dbReference>
<accession>A0AAN9TJF9</accession>
<comment type="caution">
    <text evidence="10">The sequence shown here is derived from an EMBL/GenBank/DDBJ whole genome shotgun (WGS) entry which is preliminary data.</text>
</comment>
<feature type="domain" description="DNA-directed DNA polymerase family B mitochondria/virus" evidence="9">
    <location>
        <begin position="1129"/>
        <end position="1435"/>
    </location>
</feature>
<evidence type="ECO:0000313" key="11">
    <source>
        <dbReference type="Proteomes" id="UP001367676"/>
    </source>
</evidence>
<protein>
    <recommendedName>
        <fullName evidence="2">DNA-directed DNA polymerase</fullName>
        <ecNumber evidence="2">2.7.7.7</ecNumber>
    </recommendedName>
</protein>
<dbReference type="Pfam" id="PF03175">
    <property type="entry name" value="DNA_pol_B_2"/>
    <property type="match status" value="2"/>
</dbReference>
<feature type="domain" description="DNA-directed DNA polymerase family B mitochondria/virus" evidence="9">
    <location>
        <begin position="808"/>
        <end position="1039"/>
    </location>
</feature>
<evidence type="ECO:0000256" key="1">
    <source>
        <dbReference type="ARBA" id="ARBA00005755"/>
    </source>
</evidence>
<comment type="catalytic activity">
    <reaction evidence="8">
        <text>DNA(n) + a 2'-deoxyribonucleoside 5'-triphosphate = DNA(n+1) + diphosphate</text>
        <dbReference type="Rhea" id="RHEA:22508"/>
        <dbReference type="Rhea" id="RHEA-COMP:17339"/>
        <dbReference type="Rhea" id="RHEA-COMP:17340"/>
        <dbReference type="ChEBI" id="CHEBI:33019"/>
        <dbReference type="ChEBI" id="CHEBI:61560"/>
        <dbReference type="ChEBI" id="CHEBI:173112"/>
        <dbReference type="EC" id="2.7.7.7"/>
    </reaction>
</comment>
<evidence type="ECO:0000259" key="9">
    <source>
        <dbReference type="Pfam" id="PF03175"/>
    </source>
</evidence>
<dbReference type="GO" id="GO:0006260">
    <property type="term" value="P:DNA replication"/>
    <property type="evidence" value="ECO:0007669"/>
    <property type="project" value="UniProtKB-KW"/>
</dbReference>
<evidence type="ECO:0000256" key="8">
    <source>
        <dbReference type="ARBA" id="ARBA00049244"/>
    </source>
</evidence>
<dbReference type="GO" id="GO:0000166">
    <property type="term" value="F:nucleotide binding"/>
    <property type="evidence" value="ECO:0007669"/>
    <property type="project" value="InterPro"/>
</dbReference>
<dbReference type="GO" id="GO:0042575">
    <property type="term" value="C:DNA polymerase complex"/>
    <property type="evidence" value="ECO:0007669"/>
    <property type="project" value="UniProtKB-ARBA"/>
</dbReference>
<gene>
    <name evidence="10" type="ORF">V9T40_001907</name>
</gene>
<dbReference type="GO" id="GO:0003677">
    <property type="term" value="F:DNA binding"/>
    <property type="evidence" value="ECO:0007669"/>
    <property type="project" value="UniProtKB-KW"/>
</dbReference>
<keyword evidence="6" id="KW-0239">DNA-directed DNA polymerase</keyword>
<evidence type="ECO:0000256" key="6">
    <source>
        <dbReference type="ARBA" id="ARBA00022932"/>
    </source>
</evidence>
<dbReference type="GO" id="GO:0003887">
    <property type="term" value="F:DNA-directed DNA polymerase activity"/>
    <property type="evidence" value="ECO:0007669"/>
    <property type="project" value="UniProtKB-KW"/>
</dbReference>
<sequence length="1632" mass="188877">MEFKNADDLKAHLLTIFGDNNDEQIVKSTIETLVNIKFPKPSPIPIIPPTQPAQSDAIPTRAVSDVVVEEVLAEMTASIPELNNVIDPPIETTAIVNNVNYELLLKDLELSFDNSDDKCEKLELTRGDGICREYVESNEPVVSPIFKKCKMVNLSLSESENEPEIDNPLVINQQNLDLVLKKISINLDLSVNDSSSEDDYFPKQKSVVKTKEAKLGDIFPFRYYFPKQKTTVKTKEVKLGDIFPFRYYFPKQKTAVKTKVFKKADFLPRLGYIFPFKKSFFKIETNDFPALGKIFPFHSEIYCDQKIYVGAGTKKVSNKIQNTQLRKKTAQLEPEPKIEELFSFDDDVIQPSKNKVELKYIQIREIGKRFIRKFNNHIIDYKINFKKNLHKLPQCDLVTKALDEMIEYTKNKTNWKFGDKMSILVENPKFFNPISTGYCCKDMTTKLKDKIMQIVTSDETVVLTDCLFTVHVVNMPRGASRRKIINLKKDRHTKKSILQINNTDNLCAPRAIITALTYHTNIILGRQLNVNDITYIRKGRPLQTDLAVQLCLEIGEYCEEGFTLDDIRSCEELLKVQVKIICAENFNNIIYKGRKECKTKLYLYKQGNHYDVITKMGAFYGASYYCEKCDKVFQNKDQHRCKKTVGQVCNMCMKAEHPKYKKDKIFCHVCNRYAFNQECLLDHGISVCAASFKCPKCSKIIKRSNFSKHKCGFTLCMNCKEVVEKKKHECFMLKKVPKGNVCGCKRCTPGSTKDNPKCTYTEKYIFFDYEARQETGVHKANLVVAKYFNGNTFTFKTNEEFCEWLVDRKHQNYTAIAHYARGYDAHFILQYLVVNTLRPHTIYNGTKLMLLEIKTLGLKIIDSHNFVAAPLSAFPKTFSLNEFKKGYFPHLFNTEVNENYVGSIPAKQYYCYDTMKEGDRNKFIEWHNKKVEEGYVFEMEKEIVEYCNSDVDILRRGCLDFRKQFLECENIDPFQYVTIASVCMAVYRHNYLKEKTIAVVEEDFEDKYSKQSILWLESFENTNIRHALNGGEVDVCGARVDGFDYDSKTVYQYHGCFWHGCPKCYSSEFINNIKHETAEDLLQKTQDRTKQLENAGYKVIEEWECKWIKTKEYKKLKKEKEIIEPLNPRDALFGGRTEVFQLKYAKKEKEENEEDIKNLTEEEELVGKYADVVSLYPSVMYYDYYPVGHPRKILRPAKHYEHWFGLIKCKVLAPKNLYIPVLPVRVKMDKAEKLVFPLCKKCAENQQPVCNHTDEERQFVGTWSTIEVNKAVERGYKVTDVYEVWDFEKSKDLWKGYISDFMKIKLETSPHNYSSNEEYAKDIEEKMGIKLDIDKIVSNPGKRAVAKLCLNSLWGKFGQRQNMSQTEFVTDAYRFYEILLDEKLQDINVMYVTDEMIQVNYKYRETFVKNNYNTNIFIALYTTANARLRLYDQLSRLDKYVMYCDTDSIVYLDNGKNTIPHGDMLGEWTDELDGGYIEKWIATGPKSYHYITNTGKTVTKVKGFTLHHKNALKINGEAMEKLIDSEIPCVTVTDNQITRDPETKQLGSVPFVKGSVPFVKGSVPFVKGSVPFVKGNVPFMEGSVPFVKGNVPFMEGSVPFVKGNVPFMEGSVPKIIIKATFNAMHFINQAIL</sequence>
<evidence type="ECO:0000313" key="10">
    <source>
        <dbReference type="EMBL" id="KAK7590294.1"/>
    </source>
</evidence>
<keyword evidence="5" id="KW-0235">DNA replication</keyword>
<dbReference type="PANTHER" id="PTHR33568">
    <property type="entry name" value="DNA POLYMERASE"/>
    <property type="match status" value="1"/>
</dbReference>
<dbReference type="SUPFAM" id="SSF56672">
    <property type="entry name" value="DNA/RNA polymerases"/>
    <property type="match status" value="1"/>
</dbReference>
<name>A0AAN9TJF9_9HEMI</name>
<evidence type="ECO:0000256" key="4">
    <source>
        <dbReference type="ARBA" id="ARBA00022695"/>
    </source>
</evidence>
<evidence type="ECO:0000256" key="2">
    <source>
        <dbReference type="ARBA" id="ARBA00012417"/>
    </source>
</evidence>
<dbReference type="InterPro" id="IPR004868">
    <property type="entry name" value="DNA-dir_DNA_pol_B_mt/vir"/>
</dbReference>
<organism evidence="10 11">
    <name type="scientific">Parthenolecanium corni</name>
    <dbReference type="NCBI Taxonomy" id="536013"/>
    <lineage>
        <taxon>Eukaryota</taxon>
        <taxon>Metazoa</taxon>
        <taxon>Ecdysozoa</taxon>
        <taxon>Arthropoda</taxon>
        <taxon>Hexapoda</taxon>
        <taxon>Insecta</taxon>
        <taxon>Pterygota</taxon>
        <taxon>Neoptera</taxon>
        <taxon>Paraneoptera</taxon>
        <taxon>Hemiptera</taxon>
        <taxon>Sternorrhyncha</taxon>
        <taxon>Coccoidea</taxon>
        <taxon>Coccidae</taxon>
        <taxon>Parthenolecanium</taxon>
    </lineage>
</organism>
<dbReference type="EC" id="2.7.7.7" evidence="2"/>
<evidence type="ECO:0000256" key="5">
    <source>
        <dbReference type="ARBA" id="ARBA00022705"/>
    </source>
</evidence>
<keyword evidence="3" id="KW-0808">Transferase</keyword>
<evidence type="ECO:0000256" key="7">
    <source>
        <dbReference type="ARBA" id="ARBA00023125"/>
    </source>
</evidence>
<keyword evidence="7" id="KW-0238">DNA-binding</keyword>
<dbReference type="PANTHER" id="PTHR33568:SF3">
    <property type="entry name" value="DNA-DIRECTED DNA POLYMERASE"/>
    <property type="match status" value="1"/>
</dbReference>
<keyword evidence="11" id="KW-1185">Reference proteome</keyword>
<dbReference type="Proteomes" id="UP001367676">
    <property type="component" value="Unassembled WGS sequence"/>
</dbReference>
<dbReference type="InterPro" id="IPR023211">
    <property type="entry name" value="DNA_pol_palm_dom_sf"/>
</dbReference>
<comment type="similarity">
    <text evidence="1">Belongs to the DNA polymerase type-B family.</text>
</comment>